<comment type="subcellular location">
    <subcellularLocation>
        <location evidence="1">Membrane</location>
        <topology evidence="1">Multi-pass membrane protein</topology>
    </subcellularLocation>
</comment>
<reference evidence="10" key="1">
    <citation type="submission" date="2021-02" db="EMBL/GenBank/DDBJ databases">
        <authorList>
            <person name="Nowell W R."/>
        </authorList>
    </citation>
    <scope>NUCLEOTIDE SEQUENCE</scope>
</reference>
<keyword evidence="2 8" id="KW-0812">Transmembrane</keyword>
<keyword evidence="3 8" id="KW-1133">Transmembrane helix</keyword>
<sequence>MSNTTTDLTINLINNISSQLNHYMTLIIFLFNSIGNLLNIIVLSQPTLRMNPCVLYFLISSISSLGILLVGLPSRLIAIWTSTDPSSTSSWFCKFRIFFLYSFRTTTSWLLVCATIDRWFLSHRKIHRRRLSSYKTAWKLIFIICALSFILWFESIFCYDANVANAPLQCYGKSTTCRIFNDIVYASSTVSIPSILMLIFGFLTIHNINRSLQAVQPVMITIVSDVSRISRNQRRGIRRSESSLTRMHLLQVFLLTLCSIPQALHQFYLTFTMDIYKSPLRIAIENFIVSFNFSLTYVGNGITFYIYTLNGTIFRETFIQLLHTFIRKFKF</sequence>
<dbReference type="PROSITE" id="PS50262">
    <property type="entry name" value="G_PROTEIN_RECEP_F1_2"/>
    <property type="match status" value="1"/>
</dbReference>
<evidence type="ECO:0000313" key="12">
    <source>
        <dbReference type="Proteomes" id="UP000663860"/>
    </source>
</evidence>
<accession>A0A813S854</accession>
<feature type="transmembrane region" description="Helical" evidence="8">
    <location>
        <begin position="137"/>
        <end position="157"/>
    </location>
</feature>
<dbReference type="Pfam" id="PF00001">
    <property type="entry name" value="7tm_1"/>
    <property type="match status" value="1"/>
</dbReference>
<evidence type="ECO:0000256" key="8">
    <source>
        <dbReference type="SAM" id="Phobius"/>
    </source>
</evidence>
<keyword evidence="5 8" id="KW-0472">Membrane</keyword>
<dbReference type="Proteomes" id="UP000663860">
    <property type="component" value="Unassembled WGS sequence"/>
</dbReference>
<feature type="transmembrane region" description="Helical" evidence="8">
    <location>
        <begin position="288"/>
        <end position="307"/>
    </location>
</feature>
<feature type="transmembrane region" description="Helical" evidence="8">
    <location>
        <begin position="20"/>
        <end position="42"/>
    </location>
</feature>
<dbReference type="EMBL" id="CAJNOE010000040">
    <property type="protein sequence ID" value="CAF0791497.1"/>
    <property type="molecule type" value="Genomic_DNA"/>
</dbReference>
<dbReference type="GO" id="GO:0004930">
    <property type="term" value="F:G protein-coupled receptor activity"/>
    <property type="evidence" value="ECO:0007669"/>
    <property type="project" value="UniProtKB-KW"/>
</dbReference>
<feature type="domain" description="G-protein coupled receptors family 1 profile" evidence="9">
    <location>
        <begin position="35"/>
        <end position="307"/>
    </location>
</feature>
<comment type="caution">
    <text evidence="10">The sequence shown here is derived from an EMBL/GenBank/DDBJ whole genome shotgun (WGS) entry which is preliminary data.</text>
</comment>
<dbReference type="AlphaFoldDB" id="A0A813S854"/>
<name>A0A813S854_9BILA</name>
<gene>
    <name evidence="10" type="ORF">IZO911_LOCUS6425</name>
    <name evidence="11" type="ORF">KXQ929_LOCUS6601</name>
</gene>
<evidence type="ECO:0000313" key="10">
    <source>
        <dbReference type="EMBL" id="CAF0791497.1"/>
    </source>
</evidence>
<evidence type="ECO:0000256" key="5">
    <source>
        <dbReference type="ARBA" id="ARBA00023136"/>
    </source>
</evidence>
<evidence type="ECO:0000256" key="3">
    <source>
        <dbReference type="ARBA" id="ARBA00022989"/>
    </source>
</evidence>
<dbReference type="PANTHER" id="PTHR24243:SF230">
    <property type="entry name" value="G-PROTEIN COUPLED RECEPTORS FAMILY 1 PROFILE DOMAIN-CONTAINING PROTEIN"/>
    <property type="match status" value="1"/>
</dbReference>
<evidence type="ECO:0000256" key="4">
    <source>
        <dbReference type="ARBA" id="ARBA00023040"/>
    </source>
</evidence>
<keyword evidence="7" id="KW-0807">Transducer</keyword>
<dbReference type="SUPFAM" id="SSF81321">
    <property type="entry name" value="Family A G protein-coupled receptor-like"/>
    <property type="match status" value="1"/>
</dbReference>
<dbReference type="InterPro" id="IPR000276">
    <property type="entry name" value="GPCR_Rhodpsn"/>
</dbReference>
<evidence type="ECO:0000256" key="2">
    <source>
        <dbReference type="ARBA" id="ARBA00022692"/>
    </source>
</evidence>
<feature type="transmembrane region" description="Helical" evidence="8">
    <location>
        <begin position="97"/>
        <end position="116"/>
    </location>
</feature>
<proteinExistence type="predicted"/>
<evidence type="ECO:0000256" key="1">
    <source>
        <dbReference type="ARBA" id="ARBA00004141"/>
    </source>
</evidence>
<feature type="transmembrane region" description="Helical" evidence="8">
    <location>
        <begin position="248"/>
        <end position="268"/>
    </location>
</feature>
<dbReference type="EMBL" id="CAJOBB010000257">
    <property type="protein sequence ID" value="CAF3629751.1"/>
    <property type="molecule type" value="Genomic_DNA"/>
</dbReference>
<dbReference type="GO" id="GO:0005886">
    <property type="term" value="C:plasma membrane"/>
    <property type="evidence" value="ECO:0007669"/>
    <property type="project" value="TreeGrafter"/>
</dbReference>
<feature type="transmembrane region" description="Helical" evidence="8">
    <location>
        <begin position="54"/>
        <end position="77"/>
    </location>
</feature>
<evidence type="ECO:0000313" key="11">
    <source>
        <dbReference type="EMBL" id="CAF3629751.1"/>
    </source>
</evidence>
<dbReference type="PANTHER" id="PTHR24243">
    <property type="entry name" value="G-PROTEIN COUPLED RECEPTOR"/>
    <property type="match status" value="1"/>
</dbReference>
<dbReference type="Proteomes" id="UP000663868">
    <property type="component" value="Unassembled WGS sequence"/>
</dbReference>
<evidence type="ECO:0000256" key="6">
    <source>
        <dbReference type="ARBA" id="ARBA00023170"/>
    </source>
</evidence>
<keyword evidence="4" id="KW-0297">G-protein coupled receptor</keyword>
<feature type="transmembrane region" description="Helical" evidence="8">
    <location>
        <begin position="183"/>
        <end position="203"/>
    </location>
</feature>
<dbReference type="InterPro" id="IPR017452">
    <property type="entry name" value="GPCR_Rhodpsn_7TM"/>
</dbReference>
<protein>
    <recommendedName>
        <fullName evidence="9">G-protein coupled receptors family 1 profile domain-containing protein</fullName>
    </recommendedName>
</protein>
<keyword evidence="6" id="KW-0675">Receptor</keyword>
<organism evidence="10 12">
    <name type="scientific">Adineta steineri</name>
    <dbReference type="NCBI Taxonomy" id="433720"/>
    <lineage>
        <taxon>Eukaryota</taxon>
        <taxon>Metazoa</taxon>
        <taxon>Spiralia</taxon>
        <taxon>Gnathifera</taxon>
        <taxon>Rotifera</taxon>
        <taxon>Eurotatoria</taxon>
        <taxon>Bdelloidea</taxon>
        <taxon>Adinetida</taxon>
        <taxon>Adinetidae</taxon>
        <taxon>Adineta</taxon>
    </lineage>
</organism>
<evidence type="ECO:0000259" key="9">
    <source>
        <dbReference type="PROSITE" id="PS50262"/>
    </source>
</evidence>
<dbReference type="Gene3D" id="1.20.1070.10">
    <property type="entry name" value="Rhodopsin 7-helix transmembrane proteins"/>
    <property type="match status" value="1"/>
</dbReference>
<evidence type="ECO:0000256" key="7">
    <source>
        <dbReference type="ARBA" id="ARBA00023224"/>
    </source>
</evidence>